<keyword evidence="2" id="KW-0472">Membrane</keyword>
<dbReference type="Proteomes" id="UP000193922">
    <property type="component" value="Unassembled WGS sequence"/>
</dbReference>
<sequence length="367" mass="41227">MWLCSTIDVIEYTVLHLHRLLHLPGIIAVIMFSYWESVYCLLHRFFPSQHNGQQKIAQMVSAHKAKHSGQKRRLAVVTGAANGIGYETAKALGMAGYTTILACRNMKRAQCALELLQSQTGLMDTFEVMELDLASFTSIKRFTDEFSGKYQQLHVLCCNAGVAFNQFDTTYDGIESQFGTNYVGHFVLIDQLLPTMKQSGPARITIASSIAACMVHTLDYKRVTDIWRYDRFINYSTSKLALMMLSAALARRLKDSQVTVNAFHPSLTATGLYRHVLFSTLPGIHQFRTWLWLNQVNGSVTSVYLALSDRLEGKTGGYYAREQPTVVHPDAVSVEKQDRLWKFTEVLVAANTHEPTVLSSINTPKDS</sequence>
<proteinExistence type="predicted"/>
<dbReference type="Pfam" id="PF00106">
    <property type="entry name" value="adh_short"/>
    <property type="match status" value="1"/>
</dbReference>
<dbReference type="GeneID" id="63805404"/>
<dbReference type="Gene3D" id="3.40.50.720">
    <property type="entry name" value="NAD(P)-binding Rossmann-like Domain"/>
    <property type="match status" value="1"/>
</dbReference>
<reference evidence="3 4" key="1">
    <citation type="submission" date="2016-07" db="EMBL/GenBank/DDBJ databases">
        <title>Pervasive Adenine N6-methylation of Active Genes in Fungi.</title>
        <authorList>
            <consortium name="DOE Joint Genome Institute"/>
            <person name="Mondo S.J."/>
            <person name="Dannebaum R.O."/>
            <person name="Kuo R.C."/>
            <person name="Labutti K."/>
            <person name="Haridas S."/>
            <person name="Kuo A."/>
            <person name="Salamov A."/>
            <person name="Ahrendt S.R."/>
            <person name="Lipzen A."/>
            <person name="Sullivan W."/>
            <person name="Andreopoulos W.B."/>
            <person name="Clum A."/>
            <person name="Lindquist E."/>
            <person name="Daum C."/>
            <person name="Ramamoorthy G.K."/>
            <person name="Gryganskyi A."/>
            <person name="Culley D."/>
            <person name="Magnuson J.K."/>
            <person name="James T.Y."/>
            <person name="O'Malley M.A."/>
            <person name="Stajich J.E."/>
            <person name="Spatafora J.W."/>
            <person name="Visel A."/>
            <person name="Grigoriev I.V."/>
        </authorList>
    </citation>
    <scope>NUCLEOTIDE SEQUENCE [LARGE SCALE GENOMIC DNA]</scope>
    <source>
        <strain evidence="3 4">ATCC 12442</strain>
    </source>
</reference>
<evidence type="ECO:0000313" key="3">
    <source>
        <dbReference type="EMBL" id="ORX65818.1"/>
    </source>
</evidence>
<keyword evidence="4" id="KW-1185">Reference proteome</keyword>
<evidence type="ECO:0000313" key="4">
    <source>
        <dbReference type="Proteomes" id="UP000193922"/>
    </source>
</evidence>
<feature type="transmembrane region" description="Helical" evidence="2">
    <location>
        <begin position="20"/>
        <end position="42"/>
    </location>
</feature>
<dbReference type="InterPro" id="IPR036291">
    <property type="entry name" value="NAD(P)-bd_dom_sf"/>
</dbReference>
<organism evidence="3 4">
    <name type="scientific">Linderina pennispora</name>
    <dbReference type="NCBI Taxonomy" id="61395"/>
    <lineage>
        <taxon>Eukaryota</taxon>
        <taxon>Fungi</taxon>
        <taxon>Fungi incertae sedis</taxon>
        <taxon>Zoopagomycota</taxon>
        <taxon>Kickxellomycotina</taxon>
        <taxon>Kickxellomycetes</taxon>
        <taxon>Kickxellales</taxon>
        <taxon>Kickxellaceae</taxon>
        <taxon>Linderina</taxon>
    </lineage>
</organism>
<evidence type="ECO:0000256" key="2">
    <source>
        <dbReference type="SAM" id="Phobius"/>
    </source>
</evidence>
<dbReference type="EMBL" id="MCFD01000020">
    <property type="protein sequence ID" value="ORX65818.1"/>
    <property type="molecule type" value="Genomic_DNA"/>
</dbReference>
<keyword evidence="1" id="KW-0560">Oxidoreductase</keyword>
<dbReference type="STRING" id="61395.A0A1Y1VWZ0"/>
<dbReference type="OrthoDB" id="191139at2759"/>
<dbReference type="SUPFAM" id="SSF51735">
    <property type="entry name" value="NAD(P)-binding Rossmann-fold domains"/>
    <property type="match status" value="1"/>
</dbReference>
<dbReference type="RefSeq" id="XP_040739901.1">
    <property type="nucleotide sequence ID" value="XM_040888756.1"/>
</dbReference>
<protein>
    <submittedName>
        <fullName evidence="3">NAD(P)-binding protein</fullName>
    </submittedName>
</protein>
<name>A0A1Y1VWZ0_9FUNG</name>
<dbReference type="InterPro" id="IPR002347">
    <property type="entry name" value="SDR_fam"/>
</dbReference>
<keyword evidence="2" id="KW-1133">Transmembrane helix</keyword>
<comment type="caution">
    <text evidence="3">The sequence shown here is derived from an EMBL/GenBank/DDBJ whole genome shotgun (WGS) entry which is preliminary data.</text>
</comment>
<gene>
    <name evidence="3" type="ORF">DL89DRAFT_270550</name>
</gene>
<dbReference type="PANTHER" id="PTHR43157">
    <property type="entry name" value="PHOSPHATIDYLINOSITOL-GLYCAN BIOSYNTHESIS CLASS F PROTEIN-RELATED"/>
    <property type="match status" value="1"/>
</dbReference>
<dbReference type="AlphaFoldDB" id="A0A1Y1VWZ0"/>
<dbReference type="GO" id="GO:0016491">
    <property type="term" value="F:oxidoreductase activity"/>
    <property type="evidence" value="ECO:0007669"/>
    <property type="project" value="UniProtKB-KW"/>
</dbReference>
<keyword evidence="2" id="KW-0812">Transmembrane</keyword>
<evidence type="ECO:0000256" key="1">
    <source>
        <dbReference type="ARBA" id="ARBA00023002"/>
    </source>
</evidence>
<accession>A0A1Y1VWZ0</accession>
<dbReference type="PRINTS" id="PR00081">
    <property type="entry name" value="GDHRDH"/>
</dbReference>
<dbReference type="PANTHER" id="PTHR43157:SF31">
    <property type="entry name" value="PHOSPHATIDYLINOSITOL-GLYCAN BIOSYNTHESIS CLASS F PROTEIN"/>
    <property type="match status" value="1"/>
</dbReference>